<dbReference type="PANTHER" id="PTHR20978:SF0">
    <property type="entry name" value="SPLICING FACTOR 3B SUBUNIT 5"/>
    <property type="match status" value="1"/>
</dbReference>
<evidence type="ECO:0000313" key="2">
    <source>
        <dbReference type="Proteomes" id="UP001360560"/>
    </source>
</evidence>
<organism evidence="1 2">
    <name type="scientific">Saccharomycopsis crataegensis</name>
    <dbReference type="NCBI Taxonomy" id="43959"/>
    <lineage>
        <taxon>Eukaryota</taxon>
        <taxon>Fungi</taxon>
        <taxon>Dikarya</taxon>
        <taxon>Ascomycota</taxon>
        <taxon>Saccharomycotina</taxon>
        <taxon>Saccharomycetes</taxon>
        <taxon>Saccharomycopsidaceae</taxon>
        <taxon>Saccharomycopsis</taxon>
    </lineage>
</organism>
<dbReference type="RefSeq" id="XP_064849788.1">
    <property type="nucleotide sequence ID" value="XM_064993716.1"/>
</dbReference>
<dbReference type="EMBL" id="BTFZ01000001">
    <property type="protein sequence ID" value="GMM32788.1"/>
    <property type="molecule type" value="Genomic_DNA"/>
</dbReference>
<dbReference type="PANTHER" id="PTHR20978">
    <property type="entry name" value="SPLICING FACTOR 3B SUBUNIT 5"/>
    <property type="match status" value="1"/>
</dbReference>
<dbReference type="GO" id="GO:0005686">
    <property type="term" value="C:U2 snRNP"/>
    <property type="evidence" value="ECO:0007669"/>
    <property type="project" value="TreeGrafter"/>
</dbReference>
<gene>
    <name evidence="1" type="ORF">DASC09_001130</name>
</gene>
<dbReference type="GO" id="GO:0000398">
    <property type="term" value="P:mRNA splicing, via spliceosome"/>
    <property type="evidence" value="ECO:0007669"/>
    <property type="project" value="TreeGrafter"/>
</dbReference>
<dbReference type="InterPro" id="IPR009846">
    <property type="entry name" value="SF3b5/RDS3-10"/>
</dbReference>
<evidence type="ECO:0008006" key="3">
    <source>
        <dbReference type="Google" id="ProtNLM"/>
    </source>
</evidence>
<accession>A0AAV5QF18</accession>
<name>A0AAV5QF18_9ASCO</name>
<sequence>MADKLRDKQQYELMKSKHIGIGDPDTSKAEWITNVKRDTYSSMAAHHGLAEYYSIGVNEPMQLSKMKFIDKMVQPYGPIEKRK</sequence>
<dbReference type="Proteomes" id="UP001360560">
    <property type="component" value="Unassembled WGS sequence"/>
</dbReference>
<dbReference type="Pfam" id="PF07189">
    <property type="entry name" value="SF3b10"/>
    <property type="match status" value="1"/>
</dbReference>
<comment type="caution">
    <text evidence="1">The sequence shown here is derived from an EMBL/GenBank/DDBJ whole genome shotgun (WGS) entry which is preliminary data.</text>
</comment>
<dbReference type="AlphaFoldDB" id="A0AAV5QF18"/>
<keyword evidence="2" id="KW-1185">Reference proteome</keyword>
<reference evidence="1 2" key="1">
    <citation type="journal article" date="2023" name="Elife">
        <title>Identification of key yeast species and microbe-microbe interactions impacting larval growth of Drosophila in the wild.</title>
        <authorList>
            <person name="Mure A."/>
            <person name="Sugiura Y."/>
            <person name="Maeda R."/>
            <person name="Honda K."/>
            <person name="Sakurai N."/>
            <person name="Takahashi Y."/>
            <person name="Watada M."/>
            <person name="Katoh T."/>
            <person name="Gotoh A."/>
            <person name="Gotoh Y."/>
            <person name="Taniguchi I."/>
            <person name="Nakamura K."/>
            <person name="Hayashi T."/>
            <person name="Katayama T."/>
            <person name="Uemura T."/>
            <person name="Hattori Y."/>
        </authorList>
    </citation>
    <scope>NUCLEOTIDE SEQUENCE [LARGE SCALE GENOMIC DNA]</scope>
    <source>
        <strain evidence="1 2">SC-9</strain>
    </source>
</reference>
<evidence type="ECO:0000313" key="1">
    <source>
        <dbReference type="EMBL" id="GMM32788.1"/>
    </source>
</evidence>
<proteinExistence type="predicted"/>
<dbReference type="GO" id="GO:0071011">
    <property type="term" value="C:precatalytic spliceosome"/>
    <property type="evidence" value="ECO:0007669"/>
    <property type="project" value="TreeGrafter"/>
</dbReference>
<dbReference type="GeneID" id="90070767"/>
<protein>
    <recommendedName>
        <fullName evidence="3">Splicing factor subunit</fullName>
    </recommendedName>
</protein>